<dbReference type="AlphaFoldDB" id="A0AAP0PQT1"/>
<keyword evidence="2" id="KW-0472">Membrane</keyword>
<feature type="region of interest" description="Disordered" evidence="1">
    <location>
        <begin position="256"/>
        <end position="275"/>
    </location>
</feature>
<feature type="transmembrane region" description="Helical" evidence="2">
    <location>
        <begin position="150"/>
        <end position="172"/>
    </location>
</feature>
<proteinExistence type="predicted"/>
<evidence type="ECO:0000313" key="3">
    <source>
        <dbReference type="EMBL" id="KAK9151045.1"/>
    </source>
</evidence>
<evidence type="ECO:0000256" key="1">
    <source>
        <dbReference type="SAM" id="MobiDB-lite"/>
    </source>
</evidence>
<organism evidence="3 4">
    <name type="scientific">Stephania yunnanensis</name>
    <dbReference type="NCBI Taxonomy" id="152371"/>
    <lineage>
        <taxon>Eukaryota</taxon>
        <taxon>Viridiplantae</taxon>
        <taxon>Streptophyta</taxon>
        <taxon>Embryophyta</taxon>
        <taxon>Tracheophyta</taxon>
        <taxon>Spermatophyta</taxon>
        <taxon>Magnoliopsida</taxon>
        <taxon>Ranunculales</taxon>
        <taxon>Menispermaceae</taxon>
        <taxon>Menispermoideae</taxon>
        <taxon>Cissampelideae</taxon>
        <taxon>Stephania</taxon>
    </lineage>
</organism>
<keyword evidence="2" id="KW-1133">Transmembrane helix</keyword>
<evidence type="ECO:0000313" key="4">
    <source>
        <dbReference type="Proteomes" id="UP001420932"/>
    </source>
</evidence>
<name>A0AAP0PQT1_9MAGN</name>
<gene>
    <name evidence="3" type="ORF">Syun_009354</name>
</gene>
<reference evidence="3 4" key="1">
    <citation type="submission" date="2024-01" db="EMBL/GenBank/DDBJ databases">
        <title>Genome assemblies of Stephania.</title>
        <authorList>
            <person name="Yang L."/>
        </authorList>
    </citation>
    <scope>NUCLEOTIDE SEQUENCE [LARGE SCALE GENOMIC DNA]</scope>
    <source>
        <strain evidence="3">YNDBR</strain>
        <tissue evidence="3">Leaf</tissue>
    </source>
</reference>
<keyword evidence="2" id="KW-0812">Transmembrane</keyword>
<sequence length="286" mass="31576">MKRINFGYSRGRRHSCSPCPDVERGDWRRNVFIGADFPFTPSNTPLVLPTIESPNSHREKTSSSSSLLYTLVSPLDSIICFWGIEGIHFAEYVALSNGDCGAWSFDVTLLLDCPEIRIRLSLIHSHNCRALAIESRNEILIMHSTPESSVCLAIVFTTLTVLFVLSVILISLSHCHAMQPHLELKVHYQGHGSGFAKLGSLSSSVAVVDPNVAGFSSLEPLNSQILAIFVTTTAIIVFKQSSQSLSLLSLSSDYNKRPDEENSKSQGKHVLVHPDLPNYSNKVHFL</sequence>
<dbReference type="Proteomes" id="UP001420932">
    <property type="component" value="Unassembled WGS sequence"/>
</dbReference>
<comment type="caution">
    <text evidence="3">The sequence shown here is derived from an EMBL/GenBank/DDBJ whole genome shotgun (WGS) entry which is preliminary data.</text>
</comment>
<protein>
    <submittedName>
        <fullName evidence="3">Uncharacterized protein</fullName>
    </submittedName>
</protein>
<keyword evidence="4" id="KW-1185">Reference proteome</keyword>
<dbReference type="EMBL" id="JBBNAF010000004">
    <property type="protein sequence ID" value="KAK9151045.1"/>
    <property type="molecule type" value="Genomic_DNA"/>
</dbReference>
<evidence type="ECO:0000256" key="2">
    <source>
        <dbReference type="SAM" id="Phobius"/>
    </source>
</evidence>
<accession>A0AAP0PQT1</accession>